<dbReference type="OrthoDB" id="6077919at2759"/>
<dbReference type="AlphaFoldDB" id="B4QIR4"/>
<reference evidence="1 2" key="1">
    <citation type="journal article" date="2007" name="Nature">
        <title>Evolution of genes and genomes on the Drosophila phylogeny.</title>
        <authorList>
            <consortium name="Drosophila 12 Genomes Consortium"/>
            <person name="Clark A.G."/>
            <person name="Eisen M.B."/>
            <person name="Smith D.R."/>
            <person name="Bergman C.M."/>
            <person name="Oliver B."/>
            <person name="Markow T.A."/>
            <person name="Kaufman T.C."/>
            <person name="Kellis M."/>
            <person name="Gelbart W."/>
            <person name="Iyer V.N."/>
            <person name="Pollard D.A."/>
            <person name="Sackton T.B."/>
            <person name="Larracuente A.M."/>
            <person name="Singh N.D."/>
            <person name="Abad J.P."/>
            <person name="Abt D.N."/>
            <person name="Adryan B."/>
            <person name="Aguade M."/>
            <person name="Akashi H."/>
            <person name="Anderson W.W."/>
            <person name="Aquadro C.F."/>
            <person name="Ardell D.H."/>
            <person name="Arguello R."/>
            <person name="Artieri C.G."/>
            <person name="Barbash D.A."/>
            <person name="Barker D."/>
            <person name="Barsanti P."/>
            <person name="Batterham P."/>
            <person name="Batzoglou S."/>
            <person name="Begun D."/>
            <person name="Bhutkar A."/>
            <person name="Blanco E."/>
            <person name="Bosak S.A."/>
            <person name="Bradley R.K."/>
            <person name="Brand A.D."/>
            <person name="Brent M.R."/>
            <person name="Brooks A.N."/>
            <person name="Brown R.H."/>
            <person name="Butlin R.K."/>
            <person name="Caggese C."/>
            <person name="Calvi B.R."/>
            <person name="Bernardo de Carvalho A."/>
            <person name="Caspi A."/>
            <person name="Castrezana S."/>
            <person name="Celniker S.E."/>
            <person name="Chang J.L."/>
            <person name="Chapple C."/>
            <person name="Chatterji S."/>
            <person name="Chinwalla A."/>
            <person name="Civetta A."/>
            <person name="Clifton S.W."/>
            <person name="Comeron J.M."/>
            <person name="Costello J.C."/>
            <person name="Coyne J.A."/>
            <person name="Daub J."/>
            <person name="David R.G."/>
            <person name="Delcher A.L."/>
            <person name="Delehaunty K."/>
            <person name="Do C.B."/>
            <person name="Ebling H."/>
            <person name="Edwards K."/>
            <person name="Eickbush T."/>
            <person name="Evans J.D."/>
            <person name="Filipski A."/>
            <person name="Findeiss S."/>
            <person name="Freyhult E."/>
            <person name="Fulton L."/>
            <person name="Fulton R."/>
            <person name="Garcia A.C."/>
            <person name="Gardiner A."/>
            <person name="Garfield D.A."/>
            <person name="Garvin B.E."/>
            <person name="Gibson G."/>
            <person name="Gilbert D."/>
            <person name="Gnerre S."/>
            <person name="Godfrey J."/>
            <person name="Good R."/>
            <person name="Gotea V."/>
            <person name="Gravely B."/>
            <person name="Greenberg A.J."/>
            <person name="Griffiths-Jones S."/>
            <person name="Gross S."/>
            <person name="Guigo R."/>
            <person name="Gustafson E.A."/>
            <person name="Haerty W."/>
            <person name="Hahn M.W."/>
            <person name="Halligan D.L."/>
            <person name="Halpern A.L."/>
            <person name="Halter G.M."/>
            <person name="Han M.V."/>
            <person name="Heger A."/>
            <person name="Hillier L."/>
            <person name="Hinrichs A.S."/>
            <person name="Holmes I."/>
            <person name="Hoskins R.A."/>
            <person name="Hubisz M.J."/>
            <person name="Hultmark D."/>
            <person name="Huntley M.A."/>
            <person name="Jaffe D.B."/>
            <person name="Jagadeeshan S."/>
            <person name="Jeck W.R."/>
            <person name="Johnson J."/>
            <person name="Jones C.D."/>
            <person name="Jordan W.C."/>
            <person name="Karpen G.H."/>
            <person name="Kataoka E."/>
            <person name="Keightley P.D."/>
            <person name="Kheradpour P."/>
            <person name="Kirkness E.F."/>
            <person name="Koerich L.B."/>
            <person name="Kristiansen K."/>
            <person name="Kudrna D."/>
            <person name="Kulathinal R.J."/>
            <person name="Kumar S."/>
            <person name="Kwok R."/>
            <person name="Lander E."/>
            <person name="Langley C.H."/>
            <person name="Lapoint R."/>
            <person name="Lazzaro B.P."/>
            <person name="Lee S.J."/>
            <person name="Levesque L."/>
            <person name="Li R."/>
            <person name="Lin C.F."/>
            <person name="Lin M.F."/>
            <person name="Lindblad-Toh K."/>
            <person name="Llopart A."/>
            <person name="Long M."/>
            <person name="Low L."/>
            <person name="Lozovsky E."/>
            <person name="Lu J."/>
            <person name="Luo M."/>
            <person name="Machado C.A."/>
            <person name="Makalowski W."/>
            <person name="Marzo M."/>
            <person name="Matsuda M."/>
            <person name="Matzkin L."/>
            <person name="McAllister B."/>
            <person name="McBride C.S."/>
            <person name="McKernan B."/>
            <person name="McKernan K."/>
            <person name="Mendez-Lago M."/>
            <person name="Minx P."/>
            <person name="Mollenhauer M.U."/>
            <person name="Montooth K."/>
            <person name="Mount S.M."/>
            <person name="Mu X."/>
            <person name="Myers E."/>
            <person name="Negre B."/>
            <person name="Newfeld S."/>
            <person name="Nielsen R."/>
            <person name="Noor M.A."/>
            <person name="O'Grady P."/>
            <person name="Pachter L."/>
            <person name="Papaceit M."/>
            <person name="Parisi M.J."/>
            <person name="Parisi M."/>
            <person name="Parts L."/>
            <person name="Pedersen J.S."/>
            <person name="Pesole G."/>
            <person name="Phillippy A.M."/>
            <person name="Ponting C.P."/>
            <person name="Pop M."/>
            <person name="Porcelli D."/>
            <person name="Powell J.R."/>
            <person name="Prohaska S."/>
            <person name="Pruitt K."/>
            <person name="Puig M."/>
            <person name="Quesneville H."/>
            <person name="Ram K.R."/>
            <person name="Rand D."/>
            <person name="Rasmussen M.D."/>
            <person name="Reed L.K."/>
            <person name="Reenan R."/>
            <person name="Reily A."/>
            <person name="Remington K.A."/>
            <person name="Rieger T.T."/>
            <person name="Ritchie M.G."/>
            <person name="Robin C."/>
            <person name="Rogers Y.H."/>
            <person name="Rohde C."/>
            <person name="Rozas J."/>
            <person name="Rubenfield M.J."/>
            <person name="Ruiz A."/>
            <person name="Russo S."/>
            <person name="Salzberg S.L."/>
            <person name="Sanchez-Gracia A."/>
            <person name="Saranga D.J."/>
            <person name="Sato H."/>
            <person name="Schaeffer S.W."/>
            <person name="Schatz M.C."/>
            <person name="Schlenke T."/>
            <person name="Schwartz R."/>
            <person name="Segarra C."/>
            <person name="Singh R.S."/>
            <person name="Sirot L."/>
            <person name="Sirota M."/>
            <person name="Sisneros N.B."/>
            <person name="Smith C.D."/>
            <person name="Smith T.F."/>
            <person name="Spieth J."/>
            <person name="Stage D.E."/>
            <person name="Stark A."/>
            <person name="Stephan W."/>
            <person name="Strausberg R.L."/>
            <person name="Strempel S."/>
            <person name="Sturgill D."/>
            <person name="Sutton G."/>
            <person name="Sutton G.G."/>
            <person name="Tao W."/>
            <person name="Teichmann S."/>
            <person name="Tobari Y.N."/>
            <person name="Tomimura Y."/>
            <person name="Tsolas J.M."/>
            <person name="Valente V.L."/>
            <person name="Venter E."/>
            <person name="Venter J.C."/>
            <person name="Vicario S."/>
            <person name="Vieira F.G."/>
            <person name="Vilella A.J."/>
            <person name="Villasante A."/>
            <person name="Walenz B."/>
            <person name="Wang J."/>
            <person name="Wasserman M."/>
            <person name="Watts T."/>
            <person name="Wilson D."/>
            <person name="Wilson R.K."/>
            <person name="Wing R.A."/>
            <person name="Wolfner M.F."/>
            <person name="Wong A."/>
            <person name="Wong G.K."/>
            <person name="Wu C.I."/>
            <person name="Wu G."/>
            <person name="Yamamoto D."/>
            <person name="Yang H.P."/>
            <person name="Yang S.P."/>
            <person name="Yorke J.A."/>
            <person name="Yoshida K."/>
            <person name="Zdobnov E."/>
            <person name="Zhang P."/>
            <person name="Zhang Y."/>
            <person name="Zimin A.V."/>
            <person name="Baldwin J."/>
            <person name="Abdouelleil A."/>
            <person name="Abdulkadir J."/>
            <person name="Abebe A."/>
            <person name="Abera B."/>
            <person name="Abreu J."/>
            <person name="Acer S.C."/>
            <person name="Aftuck L."/>
            <person name="Alexander A."/>
            <person name="An P."/>
            <person name="Anderson E."/>
            <person name="Anderson S."/>
            <person name="Arachi H."/>
            <person name="Azer M."/>
            <person name="Bachantsang P."/>
            <person name="Barry A."/>
            <person name="Bayul T."/>
            <person name="Berlin A."/>
            <person name="Bessette D."/>
            <person name="Bloom T."/>
            <person name="Blye J."/>
            <person name="Boguslavskiy L."/>
            <person name="Bonnet C."/>
            <person name="Boukhgalter B."/>
            <person name="Bourzgui I."/>
            <person name="Brown A."/>
            <person name="Cahill P."/>
            <person name="Channer S."/>
            <person name="Cheshatsang Y."/>
            <person name="Chuda L."/>
            <person name="Citroen M."/>
            <person name="Collymore A."/>
            <person name="Cooke P."/>
            <person name="Costello M."/>
            <person name="D'Aco K."/>
            <person name="Daza R."/>
            <person name="De Haan G."/>
            <person name="DeGray S."/>
            <person name="DeMaso C."/>
            <person name="Dhargay N."/>
            <person name="Dooley K."/>
            <person name="Dooley E."/>
            <person name="Doricent M."/>
            <person name="Dorje P."/>
            <person name="Dorjee K."/>
            <person name="Dupes A."/>
            <person name="Elong R."/>
            <person name="Falk J."/>
            <person name="Farina A."/>
            <person name="Faro S."/>
            <person name="Ferguson D."/>
            <person name="Fisher S."/>
            <person name="Foley C.D."/>
            <person name="Franke A."/>
            <person name="Friedrich D."/>
            <person name="Gadbois L."/>
            <person name="Gearin G."/>
            <person name="Gearin C.R."/>
            <person name="Giannoukos G."/>
            <person name="Goode T."/>
            <person name="Graham J."/>
            <person name="Grandbois E."/>
            <person name="Grewal S."/>
            <person name="Gyaltsen K."/>
            <person name="Hafez N."/>
            <person name="Hagos B."/>
            <person name="Hall J."/>
            <person name="Henson C."/>
            <person name="Hollinger A."/>
            <person name="Honan T."/>
            <person name="Huard M.D."/>
            <person name="Hughes L."/>
            <person name="Hurhula B."/>
            <person name="Husby M.E."/>
            <person name="Kamat A."/>
            <person name="Kanga B."/>
            <person name="Kashin S."/>
            <person name="Khazanovich D."/>
            <person name="Kisner P."/>
            <person name="Lance K."/>
            <person name="Lara M."/>
            <person name="Lee W."/>
            <person name="Lennon N."/>
            <person name="Letendre F."/>
            <person name="LeVine R."/>
            <person name="Lipovsky A."/>
            <person name="Liu X."/>
            <person name="Liu J."/>
            <person name="Liu S."/>
            <person name="Lokyitsang T."/>
            <person name="Lokyitsang Y."/>
            <person name="Lubonja R."/>
            <person name="Lui A."/>
            <person name="MacDonald P."/>
            <person name="Magnisalis V."/>
            <person name="Maru K."/>
            <person name="Matthews C."/>
            <person name="McCusker W."/>
            <person name="McDonough S."/>
            <person name="Mehta T."/>
            <person name="Meldrim J."/>
            <person name="Meneus L."/>
            <person name="Mihai O."/>
            <person name="Mihalev A."/>
            <person name="Mihova T."/>
            <person name="Mittelman R."/>
            <person name="Mlenga V."/>
            <person name="Montmayeur A."/>
            <person name="Mulrain L."/>
            <person name="Navidi A."/>
            <person name="Naylor J."/>
            <person name="Negash T."/>
            <person name="Nguyen T."/>
            <person name="Nguyen N."/>
            <person name="Nicol R."/>
            <person name="Norbu C."/>
            <person name="Norbu N."/>
            <person name="Novod N."/>
            <person name="O'Neill B."/>
            <person name="Osman S."/>
            <person name="Markiewicz E."/>
            <person name="Oyono O.L."/>
            <person name="Patti C."/>
            <person name="Phunkhang P."/>
            <person name="Pierre F."/>
            <person name="Priest M."/>
            <person name="Raghuraman S."/>
            <person name="Rege F."/>
            <person name="Reyes R."/>
            <person name="Rise C."/>
            <person name="Rogov P."/>
            <person name="Ross K."/>
            <person name="Ryan E."/>
            <person name="Settipalli S."/>
            <person name="Shea T."/>
            <person name="Sherpa N."/>
            <person name="Shi L."/>
            <person name="Shih D."/>
            <person name="Sparrow T."/>
            <person name="Spaulding J."/>
            <person name="Stalker J."/>
            <person name="Stange-Thomann N."/>
            <person name="Stavropoulos S."/>
            <person name="Stone C."/>
            <person name="Strader C."/>
            <person name="Tesfaye S."/>
            <person name="Thomson T."/>
            <person name="Thoulutsang Y."/>
            <person name="Thoulutsang D."/>
            <person name="Topham K."/>
            <person name="Topping I."/>
            <person name="Tsamla T."/>
            <person name="Vassiliev H."/>
            <person name="Vo A."/>
            <person name="Wangchuk T."/>
            <person name="Wangdi T."/>
            <person name="Weiand M."/>
            <person name="Wilkinson J."/>
            <person name="Wilson A."/>
            <person name="Yadav S."/>
            <person name="Young G."/>
            <person name="Yu Q."/>
            <person name="Zembek L."/>
            <person name="Zhong D."/>
            <person name="Zimmer A."/>
            <person name="Zwirko Z."/>
            <person name="Jaffe D.B."/>
            <person name="Alvarez P."/>
            <person name="Brockman W."/>
            <person name="Butler J."/>
            <person name="Chin C."/>
            <person name="Gnerre S."/>
            <person name="Grabherr M."/>
            <person name="Kleber M."/>
            <person name="Mauceli E."/>
            <person name="MacCallum I."/>
        </authorList>
    </citation>
    <scope>NUCLEOTIDE SEQUENCE [LARGE SCALE GENOMIC DNA]</scope>
    <source>
        <strain evidence="2">white501</strain>
    </source>
</reference>
<organism evidence="1 2">
    <name type="scientific">Drosophila simulans</name>
    <name type="common">Fruit fly</name>
    <dbReference type="NCBI Taxonomy" id="7240"/>
    <lineage>
        <taxon>Eukaryota</taxon>
        <taxon>Metazoa</taxon>
        <taxon>Ecdysozoa</taxon>
        <taxon>Arthropoda</taxon>
        <taxon>Hexapoda</taxon>
        <taxon>Insecta</taxon>
        <taxon>Pterygota</taxon>
        <taxon>Neoptera</taxon>
        <taxon>Endopterygota</taxon>
        <taxon>Diptera</taxon>
        <taxon>Brachycera</taxon>
        <taxon>Muscomorpha</taxon>
        <taxon>Ephydroidea</taxon>
        <taxon>Drosophilidae</taxon>
        <taxon>Drosophila</taxon>
        <taxon>Sophophora</taxon>
    </lineage>
</organism>
<sequence>MHPNMGVRGAEKGNTSVHGIRIRGTKGTLDWVNHGRVKTTANLPLQIMAITAIEVYAGDGMPGHICLECRLLFRALLPLQADVQAGGNPPAPVSAHG</sequence>
<accession>B4QIR4</accession>
<keyword evidence="2" id="KW-1185">Reference proteome</keyword>
<dbReference type="HOGENOM" id="CLU_2348915_0_0_1"/>
<gene>
    <name evidence="1" type="primary">Dsim\GD25034</name>
    <name evidence="1" type="ORF">Dsim_GD25034</name>
</gene>
<dbReference type="EMBL" id="CM000362">
    <property type="protein sequence ID" value="EDX08392.1"/>
    <property type="molecule type" value="Genomic_DNA"/>
</dbReference>
<name>B4QIR4_DROSI</name>
<dbReference type="STRING" id="7240.B4QIR4"/>
<dbReference type="Bgee" id="FBgn0186872">
    <property type="expression patterns" value="Expressed in embryo and 3 other cell types or tissues"/>
</dbReference>
<dbReference type="Proteomes" id="UP000000304">
    <property type="component" value="Chromosome 2R"/>
</dbReference>
<protein>
    <submittedName>
        <fullName evidence="1">GD25034</fullName>
    </submittedName>
</protein>
<evidence type="ECO:0000313" key="1">
    <source>
        <dbReference type="EMBL" id="EDX08392.1"/>
    </source>
</evidence>
<evidence type="ECO:0000313" key="2">
    <source>
        <dbReference type="Proteomes" id="UP000000304"/>
    </source>
</evidence>
<proteinExistence type="predicted"/>